<comment type="caution">
    <text evidence="6">The sequence shown here is derived from an EMBL/GenBank/DDBJ whole genome shotgun (WGS) entry which is preliminary data.</text>
</comment>
<dbReference type="Proteomes" id="UP000077280">
    <property type="component" value="Unassembled WGS sequence"/>
</dbReference>
<keyword evidence="7" id="KW-1185">Reference proteome</keyword>
<dbReference type="SMART" id="SM00382">
    <property type="entry name" value="AAA"/>
    <property type="match status" value="1"/>
</dbReference>
<keyword evidence="3" id="KW-0547">Nucleotide-binding</keyword>
<gene>
    <name evidence="6" type="ORF">A7K95_09045</name>
</gene>
<keyword evidence="4" id="KW-0067">ATP-binding</keyword>
<dbReference type="InterPro" id="IPR027417">
    <property type="entry name" value="P-loop_NTPase"/>
</dbReference>
<dbReference type="PANTHER" id="PTHR43335">
    <property type="entry name" value="ABC TRANSPORTER, ATP-BINDING PROTEIN"/>
    <property type="match status" value="1"/>
</dbReference>
<reference evidence="6 7" key="1">
    <citation type="submission" date="2016-05" db="EMBL/GenBank/DDBJ databases">
        <title>Draft genome sequence of Pediococcus parvulus 2.6, a probiotic beta-glucan producer strain.</title>
        <authorList>
            <person name="Mohedano M.L."/>
            <person name="Perez-Ramos A."/>
            <person name="Duenas M.T."/>
            <person name="Lamontanara A."/>
            <person name="Orru L."/>
            <person name="Spano G."/>
            <person name="Capozzi V."/>
            <person name="Lopez P."/>
        </authorList>
    </citation>
    <scope>NUCLEOTIDE SEQUENCE [LARGE SCALE GENOMIC DNA]</scope>
    <source>
        <strain evidence="6 7">2.6</strain>
    </source>
</reference>
<evidence type="ECO:0000313" key="6">
    <source>
        <dbReference type="EMBL" id="OAD63549.1"/>
    </source>
</evidence>
<evidence type="ECO:0000313" key="7">
    <source>
        <dbReference type="Proteomes" id="UP000077280"/>
    </source>
</evidence>
<feature type="domain" description="ABC transporter" evidence="5">
    <location>
        <begin position="4"/>
        <end position="210"/>
    </location>
</feature>
<evidence type="ECO:0000256" key="2">
    <source>
        <dbReference type="ARBA" id="ARBA00022448"/>
    </source>
</evidence>
<sequence length="210" mass="23300">MSYISLKNVSKTIKHKQILQDVSLNIEKGTITGFVGPNGSGKTMLFRAILGMIKLNHGEIKINGKKMSLGANSRIDIGTILETPGFINSYTALDNLKYLAAIKNEIGEKQILEAMQLFDMVAHKDEKVKSFSLGMRQKLAIIQAIMEDQELIVLDEPTNGLDEDSVHTLEEKLRKLRDAGKTILIASHDRMVIQSVADHVYHVNEGEVTA</sequence>
<evidence type="ECO:0000256" key="3">
    <source>
        <dbReference type="ARBA" id="ARBA00022741"/>
    </source>
</evidence>
<proteinExistence type="inferred from homology"/>
<dbReference type="PROSITE" id="PS00211">
    <property type="entry name" value="ABC_TRANSPORTER_1"/>
    <property type="match status" value="1"/>
</dbReference>
<dbReference type="RefSeq" id="WP_068807556.1">
    <property type="nucleotide sequence ID" value="NZ_CP158977.1"/>
</dbReference>
<dbReference type="InterPro" id="IPR017871">
    <property type="entry name" value="ABC_transporter-like_CS"/>
</dbReference>
<dbReference type="SUPFAM" id="SSF52540">
    <property type="entry name" value="P-loop containing nucleoside triphosphate hydrolases"/>
    <property type="match status" value="1"/>
</dbReference>
<evidence type="ECO:0000256" key="1">
    <source>
        <dbReference type="ARBA" id="ARBA00005417"/>
    </source>
</evidence>
<accession>A0ABX2UEB2</accession>
<organism evidence="6 7">
    <name type="scientific">Pediococcus parvulus</name>
    <dbReference type="NCBI Taxonomy" id="54062"/>
    <lineage>
        <taxon>Bacteria</taxon>
        <taxon>Bacillati</taxon>
        <taxon>Bacillota</taxon>
        <taxon>Bacilli</taxon>
        <taxon>Lactobacillales</taxon>
        <taxon>Lactobacillaceae</taxon>
        <taxon>Pediococcus</taxon>
    </lineage>
</organism>
<dbReference type="Gene3D" id="3.40.50.300">
    <property type="entry name" value="P-loop containing nucleotide triphosphate hydrolases"/>
    <property type="match status" value="1"/>
</dbReference>
<keyword evidence="2" id="KW-0813">Transport</keyword>
<evidence type="ECO:0000259" key="5">
    <source>
        <dbReference type="PROSITE" id="PS50893"/>
    </source>
</evidence>
<evidence type="ECO:0000256" key="4">
    <source>
        <dbReference type="ARBA" id="ARBA00022840"/>
    </source>
</evidence>
<dbReference type="InterPro" id="IPR003593">
    <property type="entry name" value="AAA+_ATPase"/>
</dbReference>
<dbReference type="PANTHER" id="PTHR43335:SF4">
    <property type="entry name" value="ABC TRANSPORTER, ATP-BINDING PROTEIN"/>
    <property type="match status" value="1"/>
</dbReference>
<dbReference type="PROSITE" id="PS50893">
    <property type="entry name" value="ABC_TRANSPORTER_2"/>
    <property type="match status" value="1"/>
</dbReference>
<dbReference type="InterPro" id="IPR003439">
    <property type="entry name" value="ABC_transporter-like_ATP-bd"/>
</dbReference>
<dbReference type="Pfam" id="PF00005">
    <property type="entry name" value="ABC_tran"/>
    <property type="match status" value="1"/>
</dbReference>
<protein>
    <submittedName>
        <fullName evidence="6">ABC transporter</fullName>
    </submittedName>
</protein>
<name>A0ABX2UEB2_9LACO</name>
<comment type="similarity">
    <text evidence="1">Belongs to the ABC transporter superfamily.</text>
</comment>
<dbReference type="EMBL" id="LXND01000068">
    <property type="protein sequence ID" value="OAD63549.1"/>
    <property type="molecule type" value="Genomic_DNA"/>
</dbReference>